<name>A0AAV7NP57_PLEWA</name>
<proteinExistence type="predicted"/>
<accession>A0AAV7NP57</accession>
<dbReference type="Proteomes" id="UP001066276">
    <property type="component" value="Chromosome 8"/>
</dbReference>
<sequence length="94" mass="9777">MPARRSPDGALVPPEIRSPASGFPVSRAQMPNPMPKCRCDQGVKHALCGPKREKANPLHAATRSVSPKGVQPPVDPTGLGAQGPSGGSPERPPR</sequence>
<organism evidence="2 3">
    <name type="scientific">Pleurodeles waltl</name>
    <name type="common">Iberian ribbed newt</name>
    <dbReference type="NCBI Taxonomy" id="8319"/>
    <lineage>
        <taxon>Eukaryota</taxon>
        <taxon>Metazoa</taxon>
        <taxon>Chordata</taxon>
        <taxon>Craniata</taxon>
        <taxon>Vertebrata</taxon>
        <taxon>Euteleostomi</taxon>
        <taxon>Amphibia</taxon>
        <taxon>Batrachia</taxon>
        <taxon>Caudata</taxon>
        <taxon>Salamandroidea</taxon>
        <taxon>Salamandridae</taxon>
        <taxon>Pleurodelinae</taxon>
        <taxon>Pleurodeles</taxon>
    </lineage>
</organism>
<dbReference type="EMBL" id="JANPWB010000012">
    <property type="protein sequence ID" value="KAJ1117848.1"/>
    <property type="molecule type" value="Genomic_DNA"/>
</dbReference>
<feature type="region of interest" description="Disordered" evidence="1">
    <location>
        <begin position="1"/>
        <end position="32"/>
    </location>
</feature>
<evidence type="ECO:0000256" key="1">
    <source>
        <dbReference type="SAM" id="MobiDB-lite"/>
    </source>
</evidence>
<comment type="caution">
    <text evidence="2">The sequence shown here is derived from an EMBL/GenBank/DDBJ whole genome shotgun (WGS) entry which is preliminary data.</text>
</comment>
<reference evidence="2" key="1">
    <citation type="journal article" date="2022" name="bioRxiv">
        <title>Sequencing and chromosome-scale assembly of the giantPleurodeles waltlgenome.</title>
        <authorList>
            <person name="Brown T."/>
            <person name="Elewa A."/>
            <person name="Iarovenko S."/>
            <person name="Subramanian E."/>
            <person name="Araus A.J."/>
            <person name="Petzold A."/>
            <person name="Susuki M."/>
            <person name="Suzuki K.-i.T."/>
            <person name="Hayashi T."/>
            <person name="Toyoda A."/>
            <person name="Oliveira C."/>
            <person name="Osipova E."/>
            <person name="Leigh N.D."/>
            <person name="Simon A."/>
            <person name="Yun M.H."/>
        </authorList>
    </citation>
    <scope>NUCLEOTIDE SEQUENCE</scope>
    <source>
        <strain evidence="2">20211129_DDA</strain>
        <tissue evidence="2">Liver</tissue>
    </source>
</reference>
<evidence type="ECO:0000313" key="2">
    <source>
        <dbReference type="EMBL" id="KAJ1117848.1"/>
    </source>
</evidence>
<keyword evidence="3" id="KW-1185">Reference proteome</keyword>
<feature type="region of interest" description="Disordered" evidence="1">
    <location>
        <begin position="49"/>
        <end position="94"/>
    </location>
</feature>
<evidence type="ECO:0000313" key="3">
    <source>
        <dbReference type="Proteomes" id="UP001066276"/>
    </source>
</evidence>
<dbReference type="AlphaFoldDB" id="A0AAV7NP57"/>
<gene>
    <name evidence="2" type="ORF">NDU88_006044</name>
</gene>
<protein>
    <submittedName>
        <fullName evidence="2">Uncharacterized protein</fullName>
    </submittedName>
</protein>